<reference evidence="3" key="1">
    <citation type="journal article" date="2020" name="mSystems">
        <title>Genome- and Community-Level Interaction Insights into Carbon Utilization and Element Cycling Functions of Hydrothermarchaeota in Hydrothermal Sediment.</title>
        <authorList>
            <person name="Zhou Z."/>
            <person name="Liu Y."/>
            <person name="Xu W."/>
            <person name="Pan J."/>
            <person name="Luo Z.H."/>
            <person name="Li M."/>
        </authorList>
    </citation>
    <scope>NUCLEOTIDE SEQUENCE [LARGE SCALE GENOMIC DNA]</scope>
    <source>
        <strain evidence="3">HyVt-102</strain>
    </source>
</reference>
<feature type="domain" description="Response regulatory" evidence="2">
    <location>
        <begin position="4"/>
        <end position="119"/>
    </location>
</feature>
<protein>
    <submittedName>
        <fullName evidence="3">Response regulator</fullName>
    </submittedName>
</protein>
<proteinExistence type="predicted"/>
<dbReference type="Proteomes" id="UP000885847">
    <property type="component" value="Unassembled WGS sequence"/>
</dbReference>
<dbReference type="SMART" id="SM00448">
    <property type="entry name" value="REC"/>
    <property type="match status" value="1"/>
</dbReference>
<dbReference type="GO" id="GO:0000160">
    <property type="term" value="P:phosphorelay signal transduction system"/>
    <property type="evidence" value="ECO:0007669"/>
    <property type="project" value="InterPro"/>
</dbReference>
<dbReference type="Gene3D" id="3.40.50.2300">
    <property type="match status" value="1"/>
</dbReference>
<dbReference type="AlphaFoldDB" id="A0A7C0V9C3"/>
<dbReference type="PROSITE" id="PS50110">
    <property type="entry name" value="RESPONSE_REGULATORY"/>
    <property type="match status" value="1"/>
</dbReference>
<dbReference type="EMBL" id="DQWE01000007">
    <property type="protein sequence ID" value="HDI82176.1"/>
    <property type="molecule type" value="Genomic_DNA"/>
</dbReference>
<organism evidence="3">
    <name type="scientific">candidate division WOR-3 bacterium</name>
    <dbReference type="NCBI Taxonomy" id="2052148"/>
    <lineage>
        <taxon>Bacteria</taxon>
        <taxon>Bacteria division WOR-3</taxon>
    </lineage>
</organism>
<dbReference type="InterPro" id="IPR011006">
    <property type="entry name" value="CheY-like_superfamily"/>
</dbReference>
<dbReference type="InterPro" id="IPR052048">
    <property type="entry name" value="ST_Response_Regulator"/>
</dbReference>
<dbReference type="PANTHER" id="PTHR43228">
    <property type="entry name" value="TWO-COMPONENT RESPONSE REGULATOR"/>
    <property type="match status" value="1"/>
</dbReference>
<keyword evidence="1" id="KW-0597">Phosphoprotein</keyword>
<dbReference type="InterPro" id="IPR001789">
    <property type="entry name" value="Sig_transdc_resp-reg_receiver"/>
</dbReference>
<feature type="modified residue" description="4-aspartylphosphate" evidence="1">
    <location>
        <position position="54"/>
    </location>
</feature>
<gene>
    <name evidence="3" type="ORF">ENF18_00110</name>
</gene>
<evidence type="ECO:0000313" key="3">
    <source>
        <dbReference type="EMBL" id="HDI82176.1"/>
    </source>
</evidence>
<sequence length="121" mass="13483">MGVRVLVVDDAIFMRKMLGDILRKEGYEIVAEAENGKEAVEKYKELKPDLVTMDIIMPDMSGIDAVKEIIKIDPDAKIIMVSAMGHQTLVIEAIQAGAKDYVVKPFQPSRVLEAVQRVLKL</sequence>
<dbReference type="PANTHER" id="PTHR43228:SF1">
    <property type="entry name" value="TWO-COMPONENT RESPONSE REGULATOR ARR22"/>
    <property type="match status" value="1"/>
</dbReference>
<dbReference type="Pfam" id="PF00072">
    <property type="entry name" value="Response_reg"/>
    <property type="match status" value="1"/>
</dbReference>
<dbReference type="SUPFAM" id="SSF52172">
    <property type="entry name" value="CheY-like"/>
    <property type="match status" value="1"/>
</dbReference>
<dbReference type="CDD" id="cd17542">
    <property type="entry name" value="REC_CheY"/>
    <property type="match status" value="1"/>
</dbReference>
<name>A0A7C0V9C3_UNCW3</name>
<evidence type="ECO:0000259" key="2">
    <source>
        <dbReference type="PROSITE" id="PS50110"/>
    </source>
</evidence>
<comment type="caution">
    <text evidence="3">The sequence shown here is derived from an EMBL/GenBank/DDBJ whole genome shotgun (WGS) entry which is preliminary data.</text>
</comment>
<evidence type="ECO:0000256" key="1">
    <source>
        <dbReference type="PROSITE-ProRule" id="PRU00169"/>
    </source>
</evidence>
<accession>A0A7C0V9C3</accession>